<protein>
    <submittedName>
        <fullName evidence="2">Uncharacterized protein</fullName>
    </submittedName>
</protein>
<keyword evidence="3" id="KW-1185">Reference proteome</keyword>
<feature type="region of interest" description="Disordered" evidence="1">
    <location>
        <begin position="19"/>
        <end position="40"/>
    </location>
</feature>
<reference evidence="2" key="1">
    <citation type="journal article" date="2012" name="Nature">
        <title>The tomato genome sequence provides insights into fleshy fruit evolution.</title>
        <authorList>
            <consortium name="Tomato Genome Consortium"/>
        </authorList>
    </citation>
    <scope>NUCLEOTIDE SEQUENCE [LARGE SCALE GENOMIC DNA]</scope>
    <source>
        <strain evidence="2">cv. Heinz 1706</strain>
    </source>
</reference>
<proteinExistence type="predicted"/>
<name>A0A3Q7IXA4_SOLLC</name>
<reference evidence="2" key="2">
    <citation type="submission" date="2019-01" db="UniProtKB">
        <authorList>
            <consortium name="EnsemblPlants"/>
        </authorList>
    </citation>
    <scope>IDENTIFICATION</scope>
    <source>
        <strain evidence="2">cv. Heinz 1706</strain>
    </source>
</reference>
<dbReference type="Proteomes" id="UP000004994">
    <property type="component" value="Chromosome 11"/>
</dbReference>
<evidence type="ECO:0000313" key="3">
    <source>
        <dbReference type="Proteomes" id="UP000004994"/>
    </source>
</evidence>
<dbReference type="Gramene" id="Solyc11g056365.1.1">
    <property type="protein sequence ID" value="Solyc11g056365.1.1.1"/>
    <property type="gene ID" value="Solyc11g056365.1"/>
</dbReference>
<organism evidence="2">
    <name type="scientific">Solanum lycopersicum</name>
    <name type="common">Tomato</name>
    <name type="synonym">Lycopersicon esculentum</name>
    <dbReference type="NCBI Taxonomy" id="4081"/>
    <lineage>
        <taxon>Eukaryota</taxon>
        <taxon>Viridiplantae</taxon>
        <taxon>Streptophyta</taxon>
        <taxon>Embryophyta</taxon>
        <taxon>Tracheophyta</taxon>
        <taxon>Spermatophyta</taxon>
        <taxon>Magnoliopsida</taxon>
        <taxon>eudicotyledons</taxon>
        <taxon>Gunneridae</taxon>
        <taxon>Pentapetalae</taxon>
        <taxon>asterids</taxon>
        <taxon>lamiids</taxon>
        <taxon>Solanales</taxon>
        <taxon>Solanaceae</taxon>
        <taxon>Solanoideae</taxon>
        <taxon>Solaneae</taxon>
        <taxon>Solanum</taxon>
        <taxon>Solanum subgen. Lycopersicon</taxon>
    </lineage>
</organism>
<sequence>GGCCQSYQGLYGFLFREARGTGQKPRMGPGRERHKGNRVR</sequence>
<dbReference type="InParanoid" id="A0A3Q7IXA4"/>
<dbReference type="EnsemblPlants" id="Solyc11g056365.1.1">
    <property type="protein sequence ID" value="Solyc11g056365.1.1.1"/>
    <property type="gene ID" value="Solyc11g056365.1"/>
</dbReference>
<evidence type="ECO:0000313" key="2">
    <source>
        <dbReference type="EnsemblPlants" id="Solyc11g056365.1.1.1"/>
    </source>
</evidence>
<evidence type="ECO:0000256" key="1">
    <source>
        <dbReference type="SAM" id="MobiDB-lite"/>
    </source>
</evidence>
<dbReference type="AlphaFoldDB" id="A0A3Q7IXA4"/>
<accession>A0A3Q7IXA4</accession>